<keyword evidence="4" id="KW-0472">Membrane</keyword>
<evidence type="ECO:0000313" key="7">
    <source>
        <dbReference type="Proteomes" id="UP000321903"/>
    </source>
</evidence>
<dbReference type="AlphaFoldDB" id="A0A5C7A340"/>
<evidence type="ECO:0000256" key="4">
    <source>
        <dbReference type="SAM" id="Phobius"/>
    </source>
</evidence>
<evidence type="ECO:0000259" key="5">
    <source>
        <dbReference type="SMART" id="SM00014"/>
    </source>
</evidence>
<name>A0A5C7A340_9GAMM</name>
<feature type="transmembrane region" description="Helical" evidence="4">
    <location>
        <begin position="83"/>
        <end position="106"/>
    </location>
</feature>
<evidence type="ECO:0000256" key="3">
    <source>
        <dbReference type="ARBA" id="ARBA00047594"/>
    </source>
</evidence>
<feature type="transmembrane region" description="Helical" evidence="4">
    <location>
        <begin position="240"/>
        <end position="260"/>
    </location>
</feature>
<dbReference type="OrthoDB" id="9780918at2"/>
<dbReference type="EMBL" id="VORZ01000002">
    <property type="protein sequence ID" value="TXD96921.1"/>
    <property type="molecule type" value="Genomic_DNA"/>
</dbReference>
<protein>
    <recommendedName>
        <fullName evidence="1">undecaprenyl-diphosphate phosphatase</fullName>
        <ecNumber evidence="1">3.6.1.27</ecNumber>
    </recommendedName>
    <alternativeName>
        <fullName evidence="2">Undecaprenyl pyrophosphate phosphatase</fullName>
    </alternativeName>
</protein>
<dbReference type="Gene3D" id="1.20.144.10">
    <property type="entry name" value="Phosphatidic acid phosphatase type 2/haloperoxidase"/>
    <property type="match status" value="2"/>
</dbReference>
<evidence type="ECO:0000256" key="1">
    <source>
        <dbReference type="ARBA" id="ARBA00012374"/>
    </source>
</evidence>
<gene>
    <name evidence="6" type="ORF">ES754_07800</name>
</gene>
<sequence length="331" mass="38507">MIILIKENQQLFTLSILLLFVAIFLWILQYGVINYGERTFAQIMRYCLMLKQHCEQKKLFIRLKDNYPKLYHFLSQRFQLEHFYGLPLTLLFLVMGYILALFFGLVEDVVNSNSIVITDYFVSQQMSMLNESSVIDFFILITSLSSTRITFLVVVLTCVICWVMRQRYILVGLLVATLGSATFTFLSKMLFHRERPLNGLVLEHSYSFPSGHATITIALYGFIAYIAIRFSQKFIWKVRIFTTAVLFSVLVGLSRLVLNAHYLSDVLGGYLVGALWLTVAISVTEWLSTRDKIEWHIPWSMTQVYMVWFSLIYVLIGTLIYAQVYQFPFLL</sequence>
<evidence type="ECO:0000256" key="2">
    <source>
        <dbReference type="ARBA" id="ARBA00032707"/>
    </source>
</evidence>
<dbReference type="InterPro" id="IPR036938">
    <property type="entry name" value="PAP2/HPO_sf"/>
</dbReference>
<feature type="transmembrane region" description="Helical" evidence="4">
    <location>
        <begin position="170"/>
        <end position="191"/>
    </location>
</feature>
<dbReference type="Pfam" id="PF01569">
    <property type="entry name" value="PAP2"/>
    <property type="match status" value="1"/>
</dbReference>
<feature type="transmembrane region" description="Helical" evidence="4">
    <location>
        <begin position="211"/>
        <end position="228"/>
    </location>
</feature>
<feature type="transmembrane region" description="Helical" evidence="4">
    <location>
        <begin position="266"/>
        <end position="284"/>
    </location>
</feature>
<keyword evidence="4" id="KW-1133">Transmembrane helix</keyword>
<proteinExistence type="predicted"/>
<organism evidence="6 7">
    <name type="scientific">Psychrobacter frigidicola</name>
    <dbReference type="NCBI Taxonomy" id="45611"/>
    <lineage>
        <taxon>Bacteria</taxon>
        <taxon>Pseudomonadati</taxon>
        <taxon>Pseudomonadota</taxon>
        <taxon>Gammaproteobacteria</taxon>
        <taxon>Moraxellales</taxon>
        <taxon>Moraxellaceae</taxon>
        <taxon>Psychrobacter</taxon>
    </lineage>
</organism>
<dbReference type="RefSeq" id="WP_147223627.1">
    <property type="nucleotide sequence ID" value="NZ_CAJGYY010000001.1"/>
</dbReference>
<dbReference type="InterPro" id="IPR000326">
    <property type="entry name" value="PAP2/HPO"/>
</dbReference>
<reference evidence="6 7" key="1">
    <citation type="submission" date="2019-08" db="EMBL/GenBank/DDBJ databases">
        <title>Genome sequence of Psychrobacter frigidicola ACAM304 (type strain).</title>
        <authorList>
            <person name="Bowman J.P."/>
        </authorList>
    </citation>
    <scope>NUCLEOTIDE SEQUENCE [LARGE SCALE GENOMIC DNA]</scope>
    <source>
        <strain evidence="6 7">ACAM 304</strain>
    </source>
</reference>
<feature type="transmembrane region" description="Helical" evidence="4">
    <location>
        <begin position="137"/>
        <end position="163"/>
    </location>
</feature>
<dbReference type="SMART" id="SM00014">
    <property type="entry name" value="acidPPc"/>
    <property type="match status" value="1"/>
</dbReference>
<comment type="caution">
    <text evidence="6">The sequence shown here is derived from an EMBL/GenBank/DDBJ whole genome shotgun (WGS) entry which is preliminary data.</text>
</comment>
<evidence type="ECO:0000313" key="6">
    <source>
        <dbReference type="EMBL" id="TXD96921.1"/>
    </source>
</evidence>
<accession>A0A5C7A340</accession>
<dbReference type="PANTHER" id="PTHR14969:SF13">
    <property type="entry name" value="AT30094P"/>
    <property type="match status" value="1"/>
</dbReference>
<dbReference type="GO" id="GO:0050380">
    <property type="term" value="F:undecaprenyl-diphosphatase activity"/>
    <property type="evidence" value="ECO:0007669"/>
    <property type="project" value="UniProtKB-EC"/>
</dbReference>
<dbReference type="EC" id="3.6.1.27" evidence="1"/>
<feature type="transmembrane region" description="Helical" evidence="4">
    <location>
        <begin position="305"/>
        <end position="325"/>
    </location>
</feature>
<dbReference type="CDD" id="cd03392">
    <property type="entry name" value="PAP2_like_2"/>
    <property type="match status" value="1"/>
</dbReference>
<keyword evidence="7" id="KW-1185">Reference proteome</keyword>
<dbReference type="PANTHER" id="PTHR14969">
    <property type="entry name" value="SPHINGOSINE-1-PHOSPHATE PHOSPHOHYDROLASE"/>
    <property type="match status" value="1"/>
</dbReference>
<keyword evidence="4" id="KW-0812">Transmembrane</keyword>
<dbReference type="SUPFAM" id="SSF48317">
    <property type="entry name" value="Acid phosphatase/Vanadium-dependent haloperoxidase"/>
    <property type="match status" value="1"/>
</dbReference>
<comment type="catalytic activity">
    <reaction evidence="3">
        <text>di-trans,octa-cis-undecaprenyl diphosphate + H2O = di-trans,octa-cis-undecaprenyl phosphate + phosphate + H(+)</text>
        <dbReference type="Rhea" id="RHEA:28094"/>
        <dbReference type="ChEBI" id="CHEBI:15377"/>
        <dbReference type="ChEBI" id="CHEBI:15378"/>
        <dbReference type="ChEBI" id="CHEBI:43474"/>
        <dbReference type="ChEBI" id="CHEBI:58405"/>
        <dbReference type="ChEBI" id="CHEBI:60392"/>
        <dbReference type="EC" id="3.6.1.27"/>
    </reaction>
</comment>
<dbReference type="Proteomes" id="UP000321903">
    <property type="component" value="Unassembled WGS sequence"/>
</dbReference>
<feature type="transmembrane region" description="Helical" evidence="4">
    <location>
        <begin position="12"/>
        <end position="35"/>
    </location>
</feature>
<feature type="domain" description="Phosphatidic acid phosphatase type 2/haloperoxidase" evidence="5">
    <location>
        <begin position="171"/>
        <end position="281"/>
    </location>
</feature>